<evidence type="ECO:0000256" key="14">
    <source>
        <dbReference type="PIRNR" id="PIRNR004491"/>
    </source>
</evidence>
<evidence type="ECO:0000256" key="2">
    <source>
        <dbReference type="ARBA" id="ARBA00005201"/>
    </source>
</evidence>
<evidence type="ECO:0000256" key="7">
    <source>
        <dbReference type="ARBA" id="ARBA00022741"/>
    </source>
</evidence>
<keyword evidence="7 14" id="KW-0547">Nucleotide-binding</keyword>
<evidence type="ECO:0000256" key="11">
    <source>
        <dbReference type="ARBA" id="ARBA00023268"/>
    </source>
</evidence>
<dbReference type="SUPFAM" id="SSF82114">
    <property type="entry name" value="Riboflavin kinase-like"/>
    <property type="match status" value="1"/>
</dbReference>
<dbReference type="PIRSF" id="PIRSF004491">
    <property type="entry name" value="FAD_Synth"/>
    <property type="match status" value="1"/>
</dbReference>
<dbReference type="Pfam" id="PF01687">
    <property type="entry name" value="Flavokinase"/>
    <property type="match status" value="1"/>
</dbReference>
<dbReference type="PANTHER" id="PTHR22749">
    <property type="entry name" value="RIBOFLAVIN KINASE/FMN ADENYLYLTRANSFERASE"/>
    <property type="match status" value="1"/>
</dbReference>
<keyword evidence="6 14" id="KW-0548">Nucleotidyltransferase</keyword>
<comment type="catalytic activity">
    <reaction evidence="12 14">
        <text>riboflavin + ATP = FMN + ADP + H(+)</text>
        <dbReference type="Rhea" id="RHEA:14357"/>
        <dbReference type="ChEBI" id="CHEBI:15378"/>
        <dbReference type="ChEBI" id="CHEBI:30616"/>
        <dbReference type="ChEBI" id="CHEBI:57986"/>
        <dbReference type="ChEBI" id="CHEBI:58210"/>
        <dbReference type="ChEBI" id="CHEBI:456216"/>
        <dbReference type="EC" id="2.7.1.26"/>
    </reaction>
</comment>
<dbReference type="SUPFAM" id="SSF52374">
    <property type="entry name" value="Nucleotidylyl transferase"/>
    <property type="match status" value="1"/>
</dbReference>
<evidence type="ECO:0000259" key="15">
    <source>
        <dbReference type="SMART" id="SM00904"/>
    </source>
</evidence>
<evidence type="ECO:0000256" key="13">
    <source>
        <dbReference type="ARBA" id="ARBA00049494"/>
    </source>
</evidence>
<dbReference type="InterPro" id="IPR023465">
    <property type="entry name" value="Riboflavin_kinase_dom_sf"/>
</dbReference>
<sequence length="298" mass="32854">METVELEIGKAIAPIKGLSLALGNFDGFHKGHQRLLLEAKFHGLYSGVLLFDPPPSSFLSPGPALMGLDDKERFAASMGIDYCFIVKTDRDFISMPPESFLAEVIDKIAPESLVVGEDFRFGAGAKGDVGLLKRKYKTYVCKLLSDSKGKISTSRIKGLLIEGKAKEAWGLLGHLYEIRGKTVKGLQNGRKIGFPTLNLSLNFPYILPKEGVYAGICYLGGMPYKAMINVGDNPSVDGPHENHVEVHLLGYSGTDDYGKTVYVDFLYRIRDERKFTSLGELKQQLSSDKKAVEELLKN</sequence>
<evidence type="ECO:0000313" key="17">
    <source>
        <dbReference type="Proteomes" id="UP000823634"/>
    </source>
</evidence>
<comment type="pathway">
    <text evidence="1 14">Cofactor biosynthesis; FAD biosynthesis; FAD from FMN: step 1/1.</text>
</comment>
<evidence type="ECO:0000256" key="8">
    <source>
        <dbReference type="ARBA" id="ARBA00022777"/>
    </source>
</evidence>
<proteinExistence type="inferred from homology"/>
<dbReference type="AlphaFoldDB" id="A0A9D9GTN4"/>
<keyword evidence="8 14" id="KW-0418">Kinase</keyword>
<evidence type="ECO:0000256" key="5">
    <source>
        <dbReference type="ARBA" id="ARBA00022679"/>
    </source>
</evidence>
<dbReference type="InterPro" id="IPR023468">
    <property type="entry name" value="Riboflavin_kinase"/>
</dbReference>
<organism evidence="16 17">
    <name type="scientific">Candidatus Alloenteromonas pullistercoris</name>
    <dbReference type="NCBI Taxonomy" id="2840785"/>
    <lineage>
        <taxon>Bacteria</taxon>
        <taxon>Bacillati</taxon>
        <taxon>Bacillota</taxon>
        <taxon>Bacillota incertae sedis</taxon>
        <taxon>Candidatus Alloenteromonas</taxon>
    </lineage>
</organism>
<keyword evidence="5 14" id="KW-0808">Transferase</keyword>
<dbReference type="GO" id="GO:0006747">
    <property type="term" value="P:FAD biosynthetic process"/>
    <property type="evidence" value="ECO:0007669"/>
    <property type="project" value="UniProtKB-UniRule"/>
</dbReference>
<comment type="pathway">
    <text evidence="2 14">Cofactor biosynthesis; FMN biosynthesis; FMN from riboflavin (ATP route): step 1/1.</text>
</comment>
<dbReference type="NCBIfam" id="TIGR00083">
    <property type="entry name" value="ribF"/>
    <property type="match status" value="1"/>
</dbReference>
<accession>A0A9D9GTN4</accession>
<evidence type="ECO:0000256" key="6">
    <source>
        <dbReference type="ARBA" id="ARBA00022695"/>
    </source>
</evidence>
<dbReference type="CDD" id="cd02064">
    <property type="entry name" value="FAD_synthetase_N"/>
    <property type="match status" value="1"/>
</dbReference>
<dbReference type="SMART" id="SM00904">
    <property type="entry name" value="Flavokinase"/>
    <property type="match status" value="1"/>
</dbReference>
<dbReference type="InterPro" id="IPR015865">
    <property type="entry name" value="Riboflavin_kinase_bac/euk"/>
</dbReference>
<dbReference type="InterPro" id="IPR015864">
    <property type="entry name" value="FAD_synthase"/>
</dbReference>
<dbReference type="GO" id="GO:0009231">
    <property type="term" value="P:riboflavin biosynthetic process"/>
    <property type="evidence" value="ECO:0007669"/>
    <property type="project" value="InterPro"/>
</dbReference>
<comment type="caution">
    <text evidence="16">The sequence shown here is derived from an EMBL/GenBank/DDBJ whole genome shotgun (WGS) entry which is preliminary data.</text>
</comment>
<keyword evidence="11" id="KW-0511">Multifunctional enzyme</keyword>
<comment type="similarity">
    <text evidence="14">Belongs to the ribF family.</text>
</comment>
<keyword evidence="3 14" id="KW-0285">Flavoprotein</keyword>
<dbReference type="Pfam" id="PF06574">
    <property type="entry name" value="FAD_syn"/>
    <property type="match status" value="1"/>
</dbReference>
<name>A0A9D9GTN4_9FIRM</name>
<comment type="catalytic activity">
    <reaction evidence="13 14">
        <text>FMN + ATP + H(+) = FAD + diphosphate</text>
        <dbReference type="Rhea" id="RHEA:17237"/>
        <dbReference type="ChEBI" id="CHEBI:15378"/>
        <dbReference type="ChEBI" id="CHEBI:30616"/>
        <dbReference type="ChEBI" id="CHEBI:33019"/>
        <dbReference type="ChEBI" id="CHEBI:57692"/>
        <dbReference type="ChEBI" id="CHEBI:58210"/>
        <dbReference type="EC" id="2.7.7.2"/>
    </reaction>
</comment>
<dbReference type="GO" id="GO:0003919">
    <property type="term" value="F:FMN adenylyltransferase activity"/>
    <property type="evidence" value="ECO:0007669"/>
    <property type="project" value="UniProtKB-UniRule"/>
</dbReference>
<evidence type="ECO:0000256" key="4">
    <source>
        <dbReference type="ARBA" id="ARBA00022643"/>
    </source>
</evidence>
<dbReference type="Proteomes" id="UP000823634">
    <property type="component" value="Unassembled WGS sequence"/>
</dbReference>
<evidence type="ECO:0000256" key="12">
    <source>
        <dbReference type="ARBA" id="ARBA00047880"/>
    </source>
</evidence>
<keyword evidence="10 14" id="KW-0067">ATP-binding</keyword>
<keyword evidence="9 14" id="KW-0274">FAD</keyword>
<keyword evidence="4 14" id="KW-0288">FMN</keyword>
<dbReference type="EC" id="2.7.1.26" evidence="14"/>
<protein>
    <recommendedName>
        <fullName evidence="14">Riboflavin biosynthesis protein</fullName>
    </recommendedName>
    <domain>
        <recommendedName>
            <fullName evidence="14">Riboflavin kinase</fullName>
            <ecNumber evidence="14">2.7.1.26</ecNumber>
        </recommendedName>
        <alternativeName>
            <fullName evidence="14">Flavokinase</fullName>
        </alternativeName>
    </domain>
    <domain>
        <recommendedName>
            <fullName evidence="14">FMN adenylyltransferase</fullName>
            <ecNumber evidence="14">2.7.7.2</ecNumber>
        </recommendedName>
        <alternativeName>
            <fullName evidence="14">FAD pyrophosphorylase</fullName>
        </alternativeName>
        <alternativeName>
            <fullName evidence="14">FAD synthase</fullName>
        </alternativeName>
    </domain>
</protein>
<reference evidence="16" key="1">
    <citation type="submission" date="2020-10" db="EMBL/GenBank/DDBJ databases">
        <authorList>
            <person name="Gilroy R."/>
        </authorList>
    </citation>
    <scope>NUCLEOTIDE SEQUENCE</scope>
    <source>
        <strain evidence="16">17113</strain>
    </source>
</reference>
<evidence type="ECO:0000256" key="9">
    <source>
        <dbReference type="ARBA" id="ARBA00022827"/>
    </source>
</evidence>
<dbReference type="GO" id="GO:0008531">
    <property type="term" value="F:riboflavin kinase activity"/>
    <property type="evidence" value="ECO:0007669"/>
    <property type="project" value="UniProtKB-UniRule"/>
</dbReference>
<dbReference type="InterPro" id="IPR002606">
    <property type="entry name" value="Riboflavin_kinase_bac"/>
</dbReference>
<feature type="domain" description="Riboflavin kinase" evidence="15">
    <location>
        <begin position="171"/>
        <end position="297"/>
    </location>
</feature>
<evidence type="ECO:0000256" key="3">
    <source>
        <dbReference type="ARBA" id="ARBA00022630"/>
    </source>
</evidence>
<dbReference type="GO" id="GO:0005524">
    <property type="term" value="F:ATP binding"/>
    <property type="evidence" value="ECO:0007669"/>
    <property type="project" value="UniProtKB-UniRule"/>
</dbReference>
<reference evidence="16" key="2">
    <citation type="journal article" date="2021" name="PeerJ">
        <title>Extensive microbial diversity within the chicken gut microbiome revealed by metagenomics and culture.</title>
        <authorList>
            <person name="Gilroy R."/>
            <person name="Ravi A."/>
            <person name="Getino M."/>
            <person name="Pursley I."/>
            <person name="Horton D.L."/>
            <person name="Alikhan N.F."/>
            <person name="Baker D."/>
            <person name="Gharbi K."/>
            <person name="Hall N."/>
            <person name="Watson M."/>
            <person name="Adriaenssens E.M."/>
            <person name="Foster-Nyarko E."/>
            <person name="Jarju S."/>
            <person name="Secka A."/>
            <person name="Antonio M."/>
            <person name="Oren A."/>
            <person name="Chaudhuri R.R."/>
            <person name="La Ragione R."/>
            <person name="Hildebrand F."/>
            <person name="Pallen M.J."/>
        </authorList>
    </citation>
    <scope>NUCLEOTIDE SEQUENCE</scope>
    <source>
        <strain evidence="16">17113</strain>
    </source>
</reference>
<dbReference type="EC" id="2.7.7.2" evidence="14"/>
<dbReference type="InterPro" id="IPR014729">
    <property type="entry name" value="Rossmann-like_a/b/a_fold"/>
</dbReference>
<dbReference type="Gene3D" id="3.40.50.620">
    <property type="entry name" value="HUPs"/>
    <property type="match status" value="1"/>
</dbReference>
<evidence type="ECO:0000313" key="16">
    <source>
        <dbReference type="EMBL" id="MBO8426845.1"/>
    </source>
</evidence>
<dbReference type="Gene3D" id="2.40.30.30">
    <property type="entry name" value="Riboflavin kinase-like"/>
    <property type="match status" value="1"/>
</dbReference>
<dbReference type="EMBL" id="JADINA010000039">
    <property type="protein sequence ID" value="MBO8426845.1"/>
    <property type="molecule type" value="Genomic_DNA"/>
</dbReference>
<dbReference type="GO" id="GO:0009398">
    <property type="term" value="P:FMN biosynthetic process"/>
    <property type="evidence" value="ECO:0007669"/>
    <property type="project" value="UniProtKB-UniRule"/>
</dbReference>
<evidence type="ECO:0000256" key="10">
    <source>
        <dbReference type="ARBA" id="ARBA00022840"/>
    </source>
</evidence>
<dbReference type="PANTHER" id="PTHR22749:SF6">
    <property type="entry name" value="RIBOFLAVIN KINASE"/>
    <property type="match status" value="1"/>
</dbReference>
<evidence type="ECO:0000256" key="1">
    <source>
        <dbReference type="ARBA" id="ARBA00004726"/>
    </source>
</evidence>
<gene>
    <name evidence="16" type="primary">ribF</name>
    <name evidence="16" type="ORF">IAC61_06020</name>
</gene>